<reference evidence="2" key="1">
    <citation type="journal article" date="2019" name="Int. J. Syst. Evol. Microbiol.">
        <title>The Global Catalogue of Microorganisms (GCM) 10K type strain sequencing project: providing services to taxonomists for standard genome sequencing and annotation.</title>
        <authorList>
            <consortium name="The Broad Institute Genomics Platform"/>
            <consortium name="The Broad Institute Genome Sequencing Center for Infectious Disease"/>
            <person name="Wu L."/>
            <person name="Ma J."/>
        </authorList>
    </citation>
    <scope>NUCLEOTIDE SEQUENCE [LARGE SCALE GENOMIC DNA]</scope>
    <source>
        <strain evidence="2">CGMCC 1.18578</strain>
    </source>
</reference>
<comment type="caution">
    <text evidence="1">The sequence shown here is derived from an EMBL/GenBank/DDBJ whole genome shotgun (WGS) entry which is preliminary data.</text>
</comment>
<proteinExistence type="predicted"/>
<dbReference type="EMBL" id="JBHSNC010000010">
    <property type="protein sequence ID" value="MFC5528412.1"/>
    <property type="molecule type" value="Genomic_DNA"/>
</dbReference>
<sequence>MGLFVCDNCECVDNTALGHFWAKNIVQMKGFELGTALCSECTPDEFANGEKHEADILTTPGKWHGRFPKEKWDGKIDVMNRKINPELLTGGKA</sequence>
<keyword evidence="2" id="KW-1185">Reference proteome</keyword>
<name>A0ABW0QWB7_9BACL</name>
<gene>
    <name evidence="1" type="ORF">ACFPQ4_02970</name>
</gene>
<accession>A0ABW0QWB7</accession>
<organism evidence="1 2">
    <name type="scientific">Cohnella yongneupensis</name>
    <dbReference type="NCBI Taxonomy" id="425006"/>
    <lineage>
        <taxon>Bacteria</taxon>
        <taxon>Bacillati</taxon>
        <taxon>Bacillota</taxon>
        <taxon>Bacilli</taxon>
        <taxon>Bacillales</taxon>
        <taxon>Paenibacillaceae</taxon>
        <taxon>Cohnella</taxon>
    </lineage>
</organism>
<dbReference type="Proteomes" id="UP001596108">
    <property type="component" value="Unassembled WGS sequence"/>
</dbReference>
<dbReference type="RefSeq" id="WP_378110247.1">
    <property type="nucleotide sequence ID" value="NZ_JBHSNC010000010.1"/>
</dbReference>
<protein>
    <submittedName>
        <fullName evidence="1">Uncharacterized protein</fullName>
    </submittedName>
</protein>
<evidence type="ECO:0000313" key="2">
    <source>
        <dbReference type="Proteomes" id="UP001596108"/>
    </source>
</evidence>
<evidence type="ECO:0000313" key="1">
    <source>
        <dbReference type="EMBL" id="MFC5528412.1"/>
    </source>
</evidence>